<dbReference type="InterPro" id="IPR001123">
    <property type="entry name" value="LeuE-type"/>
</dbReference>
<keyword evidence="2" id="KW-1003">Cell membrane</keyword>
<comment type="subcellular location">
    <subcellularLocation>
        <location evidence="1">Cell membrane</location>
        <topology evidence="1">Multi-pass membrane protein</topology>
    </subcellularLocation>
</comment>
<evidence type="ECO:0000256" key="2">
    <source>
        <dbReference type="ARBA" id="ARBA00022475"/>
    </source>
</evidence>
<feature type="transmembrane region" description="Helical" evidence="6">
    <location>
        <begin position="43"/>
        <end position="67"/>
    </location>
</feature>
<dbReference type="PIRSF" id="PIRSF006324">
    <property type="entry name" value="LeuE"/>
    <property type="match status" value="1"/>
</dbReference>
<feature type="transmembrane region" description="Helical" evidence="6">
    <location>
        <begin position="74"/>
        <end position="93"/>
    </location>
</feature>
<name>A0A640VNK5_9RHOB</name>
<sequence>MLIDPNVLAVFLTASVALAMAPGPDNIFVLTQSALHGRMAGVIVTLGLCAGVMVHTTAVALGVAVIFQTSALAFTLLKLLGAAYLLYLAWNAVRAGAADFGQAGHRLAPRALFLRGLVMNVTNPKVAIFFLAFLPQFADPERGPVTPQIFLFGLAFVVCALAVFCTVAVAAGSLGVWLSRRPRAQIMINRAAAVVFVGLAVRLLVSQRFGS</sequence>
<proteinExistence type="predicted"/>
<feature type="transmembrane region" description="Helical" evidence="6">
    <location>
        <begin position="113"/>
        <end position="137"/>
    </location>
</feature>
<dbReference type="GO" id="GO:0015171">
    <property type="term" value="F:amino acid transmembrane transporter activity"/>
    <property type="evidence" value="ECO:0007669"/>
    <property type="project" value="TreeGrafter"/>
</dbReference>
<evidence type="ECO:0000256" key="4">
    <source>
        <dbReference type="ARBA" id="ARBA00022989"/>
    </source>
</evidence>
<gene>
    <name evidence="7" type="ORF">So717_13720</name>
</gene>
<comment type="caution">
    <text evidence="7">The sequence shown here is derived from an EMBL/GenBank/DDBJ whole genome shotgun (WGS) entry which is preliminary data.</text>
</comment>
<reference evidence="7 8" key="1">
    <citation type="submission" date="2019-12" db="EMBL/GenBank/DDBJ databases">
        <title>Roseobacter cerasinus sp. nov., isolated from seawater around aquaculture.</title>
        <authorList>
            <person name="Muramatsu S."/>
            <person name="Takabe Y."/>
            <person name="Mori K."/>
            <person name="Takaichi S."/>
            <person name="Hanada S."/>
        </authorList>
    </citation>
    <scope>NUCLEOTIDE SEQUENCE [LARGE SCALE GENOMIC DNA]</scope>
    <source>
        <strain evidence="7 8">AI77</strain>
    </source>
</reference>
<dbReference type="PANTHER" id="PTHR30086:SF20">
    <property type="entry name" value="ARGININE EXPORTER PROTEIN ARGO-RELATED"/>
    <property type="match status" value="1"/>
</dbReference>
<dbReference type="Pfam" id="PF01810">
    <property type="entry name" value="LysE"/>
    <property type="match status" value="1"/>
</dbReference>
<dbReference type="AlphaFoldDB" id="A0A640VNK5"/>
<dbReference type="RefSeq" id="WP_159975478.1">
    <property type="nucleotide sequence ID" value="NZ_BLIV01000002.1"/>
</dbReference>
<dbReference type="PANTHER" id="PTHR30086">
    <property type="entry name" value="ARGININE EXPORTER PROTEIN ARGO"/>
    <property type="match status" value="1"/>
</dbReference>
<accession>A0A640VNK5</accession>
<dbReference type="Proteomes" id="UP000436522">
    <property type="component" value="Unassembled WGS sequence"/>
</dbReference>
<dbReference type="GO" id="GO:0005886">
    <property type="term" value="C:plasma membrane"/>
    <property type="evidence" value="ECO:0007669"/>
    <property type="project" value="UniProtKB-SubCell"/>
</dbReference>
<evidence type="ECO:0000256" key="6">
    <source>
        <dbReference type="SAM" id="Phobius"/>
    </source>
</evidence>
<keyword evidence="4 6" id="KW-1133">Transmembrane helix</keyword>
<evidence type="ECO:0000256" key="5">
    <source>
        <dbReference type="ARBA" id="ARBA00023136"/>
    </source>
</evidence>
<feature type="transmembrane region" description="Helical" evidence="6">
    <location>
        <begin position="184"/>
        <end position="205"/>
    </location>
</feature>
<keyword evidence="5 6" id="KW-0472">Membrane</keyword>
<keyword evidence="8" id="KW-1185">Reference proteome</keyword>
<evidence type="ECO:0000256" key="1">
    <source>
        <dbReference type="ARBA" id="ARBA00004651"/>
    </source>
</evidence>
<protein>
    <submittedName>
        <fullName evidence="7">Threonine transporter RhtB</fullName>
    </submittedName>
</protein>
<feature type="transmembrane region" description="Helical" evidence="6">
    <location>
        <begin position="149"/>
        <end position="178"/>
    </location>
</feature>
<dbReference type="EMBL" id="BLIV01000002">
    <property type="protein sequence ID" value="GFE49619.1"/>
    <property type="molecule type" value="Genomic_DNA"/>
</dbReference>
<keyword evidence="3 6" id="KW-0812">Transmembrane</keyword>
<organism evidence="7 8">
    <name type="scientific">Roseobacter cerasinus</name>
    <dbReference type="NCBI Taxonomy" id="2602289"/>
    <lineage>
        <taxon>Bacteria</taxon>
        <taxon>Pseudomonadati</taxon>
        <taxon>Pseudomonadota</taxon>
        <taxon>Alphaproteobacteria</taxon>
        <taxon>Rhodobacterales</taxon>
        <taxon>Roseobacteraceae</taxon>
        <taxon>Roseobacter</taxon>
    </lineage>
</organism>
<evidence type="ECO:0000313" key="7">
    <source>
        <dbReference type="EMBL" id="GFE49619.1"/>
    </source>
</evidence>
<dbReference type="OrthoDB" id="9804822at2"/>
<evidence type="ECO:0000256" key="3">
    <source>
        <dbReference type="ARBA" id="ARBA00022692"/>
    </source>
</evidence>
<evidence type="ECO:0000313" key="8">
    <source>
        <dbReference type="Proteomes" id="UP000436522"/>
    </source>
</evidence>